<comment type="caution">
    <text evidence="1">The sequence shown here is derived from an EMBL/GenBank/DDBJ whole genome shotgun (WGS) entry which is preliminary data.</text>
</comment>
<accession>A0A941DVT1</accession>
<sequence length="89" mass="10424">MKKATQRIIERLPELEERIHAIEGNMCSEGTLEGLDQIQSTFLKLACFFEGTESEKYYLGYLYRSLDNDWLEFAFELIAEDFFEGSIKI</sequence>
<keyword evidence="2" id="KW-1185">Reference proteome</keyword>
<evidence type="ECO:0000313" key="1">
    <source>
        <dbReference type="EMBL" id="MBR7796641.1"/>
    </source>
</evidence>
<name>A0A941DVT1_9BACI</name>
<evidence type="ECO:0000313" key="2">
    <source>
        <dbReference type="Proteomes" id="UP000675284"/>
    </source>
</evidence>
<proteinExistence type="predicted"/>
<organism evidence="1 2">
    <name type="scientific">Virgibacillus salarius</name>
    <dbReference type="NCBI Taxonomy" id="447199"/>
    <lineage>
        <taxon>Bacteria</taxon>
        <taxon>Bacillati</taxon>
        <taxon>Bacillota</taxon>
        <taxon>Bacilli</taxon>
        <taxon>Bacillales</taxon>
        <taxon>Bacillaceae</taxon>
        <taxon>Virgibacillus</taxon>
    </lineage>
</organism>
<dbReference type="EMBL" id="JAGSOT010000031">
    <property type="protein sequence ID" value="MBR7796641.1"/>
    <property type="molecule type" value="Genomic_DNA"/>
</dbReference>
<gene>
    <name evidence="1" type="ORF">KCX74_11390</name>
</gene>
<reference evidence="1" key="1">
    <citation type="submission" date="2021-04" db="EMBL/GenBank/DDBJ databases">
        <title>Isolation and polyphasic classification of algal microorganism.</title>
        <authorList>
            <person name="Wang S."/>
        </authorList>
    </citation>
    <scope>NUCLEOTIDE SEQUENCE</scope>
    <source>
        <strain evidence="1">720a</strain>
    </source>
</reference>
<protein>
    <submittedName>
        <fullName evidence="1">Uncharacterized protein</fullName>
    </submittedName>
</protein>
<dbReference type="AlphaFoldDB" id="A0A941DVT1"/>
<dbReference type="Proteomes" id="UP000675284">
    <property type="component" value="Unassembled WGS sequence"/>
</dbReference>
<dbReference type="RefSeq" id="WP_166530447.1">
    <property type="nucleotide sequence ID" value="NZ_JAGSOT010000031.1"/>
</dbReference>